<evidence type="ECO:0000256" key="2">
    <source>
        <dbReference type="ARBA" id="ARBA00022737"/>
    </source>
</evidence>
<dbReference type="InterPro" id="IPR050715">
    <property type="entry name" value="LRR-SigEffector_domain"/>
</dbReference>
<evidence type="ECO:0000256" key="1">
    <source>
        <dbReference type="ARBA" id="ARBA00022614"/>
    </source>
</evidence>
<feature type="domain" description="Disease resistance R13L4/SHOC-2-like LRR" evidence="3">
    <location>
        <begin position="131"/>
        <end position="217"/>
    </location>
</feature>
<keyword evidence="4" id="KW-1185">Reference proteome</keyword>
<evidence type="ECO:0000259" key="3">
    <source>
        <dbReference type="Pfam" id="PF23598"/>
    </source>
</evidence>
<dbReference type="SMART" id="SM00369">
    <property type="entry name" value="LRR_TYP"/>
    <property type="match status" value="4"/>
</dbReference>
<sequence length="546" mass="62037">MDWLEPNQSMIRVLLLVASKLKVLDLSNCEYLMRTPDLSTLVSLERLILEDCRNLIAIDPSIGKLKLLTTLNLKGCNSLQELPEEIGCLQALTEIVMPNMLHELPRTFGNLQSLLTFDVSYRLISKLPYSIGGLVKLRRLNLSGCMKIEELPYSFGELQSLVELDLSSTSLGYLPDSIGNLKQLKILRMTHISRITKLPSVIGLMEKLEELDASRCYNLTGKITNEIWKLSCLRILDLSYTLLSSLPTTLSYLSNLQRLKLESCPELQQLPRLPSTLTCLKWTADTDKFYEGMRFAQASALPSIEGPPLKLPRVELSNTMHDRRLLRSSFDFDFFAGQNLPSSFDFDFVPGQNLPSSLRELELGNVTIESRNFSNLKNLSTLRLASCVMSGYISWTDELMRGPELLPNVLDLSPMTNLQEVHLLGIWDLVELGGLEELGSLCFLSIVDCNSMERMSDLSKLRKLRKLRVGKCPKLRSVEGLNHLESLQKLWIHDCRWLESLAATSDLHLECSTIERCERLRNRNSYCRCHDNRDSVETELDHAGYF</sequence>
<proteinExistence type="predicted"/>
<keyword evidence="1" id="KW-0433">Leucine-rich repeat</keyword>
<dbReference type="Gene3D" id="3.80.10.10">
    <property type="entry name" value="Ribonuclease Inhibitor"/>
    <property type="match status" value="3"/>
</dbReference>
<accession>A0ABM3HJ54</accession>
<evidence type="ECO:0000313" key="4">
    <source>
        <dbReference type="Proteomes" id="UP000827889"/>
    </source>
</evidence>
<dbReference type="Proteomes" id="UP000827889">
    <property type="component" value="Chromosome 6"/>
</dbReference>
<dbReference type="SUPFAM" id="SSF52058">
    <property type="entry name" value="L domain-like"/>
    <property type="match status" value="2"/>
</dbReference>
<reference evidence="5" key="1">
    <citation type="submission" date="2025-08" db="UniProtKB">
        <authorList>
            <consortium name="RefSeq"/>
        </authorList>
    </citation>
    <scope>IDENTIFICATION</scope>
    <source>
        <tissue evidence="5">Leaf</tissue>
    </source>
</reference>
<dbReference type="RefSeq" id="XP_048136634.1">
    <property type="nucleotide sequence ID" value="XM_048280677.1"/>
</dbReference>
<dbReference type="PANTHER" id="PTHR45752:SF195">
    <property type="entry name" value="LEUCINE-RICH REPEAT (LRR) FAMILY PROTEIN-RELATED"/>
    <property type="match status" value="1"/>
</dbReference>
<dbReference type="Pfam" id="PF23598">
    <property type="entry name" value="LRR_14"/>
    <property type="match status" value="1"/>
</dbReference>
<keyword evidence="2" id="KW-0677">Repeat</keyword>
<dbReference type="InterPro" id="IPR055414">
    <property type="entry name" value="LRR_R13L4/SHOC2-like"/>
</dbReference>
<dbReference type="InterPro" id="IPR032675">
    <property type="entry name" value="LRR_dom_sf"/>
</dbReference>
<name>A0ABM3HJ54_9MYRT</name>
<gene>
    <name evidence="5" type="primary">LOC115733851</name>
</gene>
<protein>
    <submittedName>
        <fullName evidence="5">Disease resistance protein RPV1-like</fullName>
    </submittedName>
</protein>
<organism evidence="4 5">
    <name type="scientific">Rhodamnia argentea</name>
    <dbReference type="NCBI Taxonomy" id="178133"/>
    <lineage>
        <taxon>Eukaryota</taxon>
        <taxon>Viridiplantae</taxon>
        <taxon>Streptophyta</taxon>
        <taxon>Embryophyta</taxon>
        <taxon>Tracheophyta</taxon>
        <taxon>Spermatophyta</taxon>
        <taxon>Magnoliopsida</taxon>
        <taxon>eudicotyledons</taxon>
        <taxon>Gunneridae</taxon>
        <taxon>Pentapetalae</taxon>
        <taxon>rosids</taxon>
        <taxon>malvids</taxon>
        <taxon>Myrtales</taxon>
        <taxon>Myrtaceae</taxon>
        <taxon>Myrtoideae</taxon>
        <taxon>Myrteae</taxon>
        <taxon>Australasian group</taxon>
        <taxon>Rhodamnia</taxon>
    </lineage>
</organism>
<evidence type="ECO:0000313" key="5">
    <source>
        <dbReference type="RefSeq" id="XP_048136634.1"/>
    </source>
</evidence>
<dbReference type="GeneID" id="115733851"/>
<dbReference type="InterPro" id="IPR003591">
    <property type="entry name" value="Leu-rich_rpt_typical-subtyp"/>
</dbReference>
<dbReference type="PANTHER" id="PTHR45752">
    <property type="entry name" value="LEUCINE-RICH REPEAT-CONTAINING"/>
    <property type="match status" value="1"/>
</dbReference>